<feature type="transmembrane region" description="Helical" evidence="1">
    <location>
        <begin position="182"/>
        <end position="199"/>
    </location>
</feature>
<evidence type="ECO:0000313" key="3">
    <source>
        <dbReference type="Proteomes" id="UP000294684"/>
    </source>
</evidence>
<evidence type="ECO:0008006" key="4">
    <source>
        <dbReference type="Google" id="ProtNLM"/>
    </source>
</evidence>
<proteinExistence type="predicted"/>
<keyword evidence="1" id="KW-1133">Transmembrane helix</keyword>
<reference evidence="2 3" key="1">
    <citation type="submission" date="2019-03" db="EMBL/GenBank/DDBJ databases">
        <title>Genomic Encyclopedia of Archaeal and Bacterial Type Strains, Phase II (KMG-II): from individual species to whole genera.</title>
        <authorList>
            <person name="Goeker M."/>
        </authorList>
    </citation>
    <scope>NUCLEOTIDE SEQUENCE [LARGE SCALE GENOMIC DNA]</scope>
    <source>
        <strain evidence="2 3">DSM 21537</strain>
    </source>
</reference>
<feature type="transmembrane region" description="Helical" evidence="1">
    <location>
        <begin position="367"/>
        <end position="385"/>
    </location>
</feature>
<feature type="transmembrane region" description="Helical" evidence="1">
    <location>
        <begin position="97"/>
        <end position="130"/>
    </location>
</feature>
<keyword evidence="1" id="KW-0812">Transmembrane</keyword>
<dbReference type="STRING" id="1193051.LEP1GSC017_2612"/>
<evidence type="ECO:0000313" key="2">
    <source>
        <dbReference type="EMBL" id="TDY72350.1"/>
    </source>
</evidence>
<organism evidence="2 3">
    <name type="scientific">Leptospira meyeri</name>
    <dbReference type="NCBI Taxonomy" id="29508"/>
    <lineage>
        <taxon>Bacteria</taxon>
        <taxon>Pseudomonadati</taxon>
        <taxon>Spirochaetota</taxon>
        <taxon>Spirochaetia</taxon>
        <taxon>Leptospirales</taxon>
        <taxon>Leptospiraceae</taxon>
        <taxon>Leptospira</taxon>
    </lineage>
</organism>
<feature type="transmembrane region" description="Helical" evidence="1">
    <location>
        <begin position="315"/>
        <end position="332"/>
    </location>
</feature>
<keyword evidence="1" id="KW-0472">Membrane</keyword>
<feature type="transmembrane region" description="Helical" evidence="1">
    <location>
        <begin position="142"/>
        <end position="170"/>
    </location>
</feature>
<dbReference type="GeneID" id="79826665"/>
<dbReference type="EMBL" id="SORO01000001">
    <property type="protein sequence ID" value="TDY72350.1"/>
    <property type="molecule type" value="Genomic_DNA"/>
</dbReference>
<dbReference type="OrthoDB" id="327428at2"/>
<feature type="transmembrane region" description="Helical" evidence="1">
    <location>
        <begin position="72"/>
        <end position="90"/>
    </location>
</feature>
<comment type="caution">
    <text evidence="2">The sequence shown here is derived from an EMBL/GenBank/DDBJ whole genome shotgun (WGS) entry which is preliminary data.</text>
</comment>
<gene>
    <name evidence="2" type="ORF">CLV96_1343</name>
</gene>
<dbReference type="Proteomes" id="UP000294684">
    <property type="component" value="Unassembled WGS sequence"/>
</dbReference>
<protein>
    <recommendedName>
        <fullName evidence="4">Dolichyl-phosphate-mannose-protein mannosyltransferase</fullName>
    </recommendedName>
</protein>
<name>A0A4R8MSH8_LEPME</name>
<dbReference type="RefSeq" id="WP_004785355.1">
    <property type="nucleotide sequence ID" value="NZ_SORO01000001.1"/>
</dbReference>
<accession>A0A4R8MSH8</accession>
<feature type="transmembrane region" description="Helical" evidence="1">
    <location>
        <begin position="276"/>
        <end position="294"/>
    </location>
</feature>
<sequence length="515" mass="61650">MKLKFYKFYSVLVLLFLLSNSIFIKPDRDVLFYDETNYLEAGNQKFAFVDSAIYQLHYKILSNFIKDPIDRYFINYQFLVFLFGVCFLFVARSKKELILIVTFLILLFSSRFLSDLWPFITLLSSIWLVFLYTSFRSNYDFLSIVFCFLLVYTRVEFLYVYYLLFFLILYKSWGDKEKKKLLLFKIFLYSFGFIVIFTHNPSDGTRSYNAFCQHYAFSQFVRKLYVEDPWTTCDLLLAKDFGNAKDLLDLWMLNPKHLGLHLFHNLDLFLKKIQELFLVPPFVSFGLILLFIFFETKDFIRICFQRNKRKIATHLLLYVLLSISLITILFIFPREHYILHFLVSIVLLLIQQRNFNRILRSLQSNPIWLYSIVAVFLVVLLSFYLQKAKIIRSEALRNPCSNVFTIQVLRNLELKKYHILAFDGSVCAYLPNTSCKQFHISDKNISFDEFLEQNKINVLILSEHWDRDQKYIKDVEYQFFISHPYKTKTTGDQFELNQFSLCSNRKILLKKETKY</sequence>
<evidence type="ECO:0000256" key="1">
    <source>
        <dbReference type="SAM" id="Phobius"/>
    </source>
</evidence>
<keyword evidence="3" id="KW-1185">Reference proteome</keyword>
<dbReference type="AlphaFoldDB" id="A0A4R8MSH8"/>